<dbReference type="EMBL" id="CAJNOH010004869">
    <property type="protein sequence ID" value="CAF1382682.1"/>
    <property type="molecule type" value="Genomic_DNA"/>
</dbReference>
<name>A0A815JL36_9BILA</name>
<dbReference type="AlphaFoldDB" id="A0A815JL36"/>
<protein>
    <submittedName>
        <fullName evidence="1">Uncharacterized protein</fullName>
    </submittedName>
</protein>
<dbReference type="Proteomes" id="UP000663854">
    <property type="component" value="Unassembled WGS sequence"/>
</dbReference>
<accession>A0A815JL36</accession>
<organism evidence="1 2">
    <name type="scientific">Rotaria sordida</name>
    <dbReference type="NCBI Taxonomy" id="392033"/>
    <lineage>
        <taxon>Eukaryota</taxon>
        <taxon>Metazoa</taxon>
        <taxon>Spiralia</taxon>
        <taxon>Gnathifera</taxon>
        <taxon>Rotifera</taxon>
        <taxon>Eurotatoria</taxon>
        <taxon>Bdelloidea</taxon>
        <taxon>Philodinida</taxon>
        <taxon>Philodinidae</taxon>
        <taxon>Rotaria</taxon>
    </lineage>
</organism>
<sequence>MADRYRWCTNANNTGYDADDEDIGPILNDSGHHDVDRGFITRLAHYMLDMNERELTERRALDDEIAFLRDLSRRQGDEIEYLNENVRQLRILTKKMEQLLCLIVQSSS</sequence>
<evidence type="ECO:0000313" key="2">
    <source>
        <dbReference type="Proteomes" id="UP000663854"/>
    </source>
</evidence>
<reference evidence="1" key="1">
    <citation type="submission" date="2021-02" db="EMBL/GenBank/DDBJ databases">
        <authorList>
            <person name="Nowell W R."/>
        </authorList>
    </citation>
    <scope>NUCLEOTIDE SEQUENCE</scope>
</reference>
<proteinExistence type="predicted"/>
<gene>
    <name evidence="1" type="ORF">PYM288_LOCUS33939</name>
</gene>
<evidence type="ECO:0000313" key="1">
    <source>
        <dbReference type="EMBL" id="CAF1382682.1"/>
    </source>
</evidence>
<comment type="caution">
    <text evidence="1">The sequence shown here is derived from an EMBL/GenBank/DDBJ whole genome shotgun (WGS) entry which is preliminary data.</text>
</comment>